<sequence>MWGNNKGFNTIYIMPNYNKLLIQDFLRRSDKASNPDAKGKIFEDLVVYLMKKLRGIRVEERNVLDNTNAQELDIVFRNLRHISPFDFLDPYIITECKNEAVPLSSAKCREFVAKLRSRGANSGILVASNGIAGQKKRYKYANSVIIDALTADKIKLIVIDRNEILKLNSTRDWVKLITDKFLDLTLRRAMD</sequence>
<dbReference type="SUPFAM" id="SSF52980">
    <property type="entry name" value="Restriction endonuclease-like"/>
    <property type="match status" value="1"/>
</dbReference>
<dbReference type="AlphaFoldDB" id="A0A1V9EPM2"/>
<dbReference type="Proteomes" id="UP000192610">
    <property type="component" value="Unassembled WGS sequence"/>
</dbReference>
<dbReference type="EMBL" id="LVXG01000018">
    <property type="protein sequence ID" value="OQP48066.1"/>
    <property type="molecule type" value="Genomic_DNA"/>
</dbReference>
<gene>
    <name evidence="1" type="ORF">A4H97_29990</name>
</gene>
<dbReference type="STRING" id="354355.SAMN05660816_02399"/>
<reference evidence="2" key="1">
    <citation type="submission" date="2016-04" db="EMBL/GenBank/DDBJ databases">
        <authorList>
            <person name="Chen L."/>
            <person name="Zhuang W."/>
            <person name="Wang G."/>
        </authorList>
    </citation>
    <scope>NUCLEOTIDE SEQUENCE [LARGE SCALE GENOMIC DNA]</scope>
    <source>
        <strain evidence="2">17621</strain>
    </source>
</reference>
<keyword evidence="2" id="KW-1185">Reference proteome</keyword>
<dbReference type="InterPro" id="IPR011335">
    <property type="entry name" value="Restrct_endonuc-II-like"/>
</dbReference>
<name>A0A1V9EPM2_9BACT</name>
<protein>
    <recommendedName>
        <fullName evidence="3">Restriction endonuclease type IV Mrr domain-containing protein</fullName>
    </recommendedName>
</protein>
<accession>A0A1V9EPM2</accession>
<evidence type="ECO:0000313" key="1">
    <source>
        <dbReference type="EMBL" id="OQP48066.1"/>
    </source>
</evidence>
<organism evidence="1 2">
    <name type="scientific">Niastella yeongjuensis</name>
    <dbReference type="NCBI Taxonomy" id="354355"/>
    <lineage>
        <taxon>Bacteria</taxon>
        <taxon>Pseudomonadati</taxon>
        <taxon>Bacteroidota</taxon>
        <taxon>Chitinophagia</taxon>
        <taxon>Chitinophagales</taxon>
        <taxon>Chitinophagaceae</taxon>
        <taxon>Niastella</taxon>
    </lineage>
</organism>
<evidence type="ECO:0008006" key="3">
    <source>
        <dbReference type="Google" id="ProtNLM"/>
    </source>
</evidence>
<evidence type="ECO:0000313" key="2">
    <source>
        <dbReference type="Proteomes" id="UP000192610"/>
    </source>
</evidence>
<proteinExistence type="predicted"/>
<comment type="caution">
    <text evidence="1">The sequence shown here is derived from an EMBL/GenBank/DDBJ whole genome shotgun (WGS) entry which is preliminary data.</text>
</comment>